<proteinExistence type="predicted"/>
<evidence type="ECO:0000313" key="3">
    <source>
        <dbReference type="EMBL" id="VUD72359.1"/>
    </source>
</evidence>
<protein>
    <submittedName>
        <fullName evidence="3">Uncharacterized protein</fullName>
    </submittedName>
</protein>
<keyword evidence="1" id="KW-0175">Coiled coil</keyword>
<keyword evidence="4" id="KW-1185">Reference proteome</keyword>
<dbReference type="AlphaFoldDB" id="A0A509EG14"/>
<accession>A0A509EG14</accession>
<feature type="coiled-coil region" evidence="1">
    <location>
        <begin position="121"/>
        <end position="176"/>
    </location>
</feature>
<evidence type="ECO:0000256" key="1">
    <source>
        <dbReference type="SAM" id="Coils"/>
    </source>
</evidence>
<dbReference type="RefSeq" id="WP_142583690.1">
    <property type="nucleotide sequence ID" value="NZ_CABFPH010000039.1"/>
</dbReference>
<evidence type="ECO:0000313" key="4">
    <source>
        <dbReference type="Proteomes" id="UP000410984"/>
    </source>
</evidence>
<dbReference type="Proteomes" id="UP000410984">
    <property type="component" value="Unassembled WGS sequence"/>
</dbReference>
<feature type="region of interest" description="Disordered" evidence="2">
    <location>
        <begin position="1"/>
        <end position="75"/>
    </location>
</feature>
<evidence type="ECO:0000256" key="2">
    <source>
        <dbReference type="SAM" id="MobiDB-lite"/>
    </source>
</evidence>
<reference evidence="3 4" key="1">
    <citation type="submission" date="2019-06" db="EMBL/GenBank/DDBJ databases">
        <authorList>
            <person name="Rodrigo-Torres L."/>
            <person name="Arahal R. D."/>
            <person name="Lucena T."/>
        </authorList>
    </citation>
    <scope>NUCLEOTIDE SEQUENCE [LARGE SCALE GENOMIC DNA]</scope>
    <source>
        <strain evidence="3 4">SB0023/3</strain>
    </source>
</reference>
<organism evidence="3 4">
    <name type="scientific">Methylobacterium symbioticum</name>
    <dbReference type="NCBI Taxonomy" id="2584084"/>
    <lineage>
        <taxon>Bacteria</taxon>
        <taxon>Pseudomonadati</taxon>
        <taxon>Pseudomonadota</taxon>
        <taxon>Alphaproteobacteria</taxon>
        <taxon>Hyphomicrobiales</taxon>
        <taxon>Methylobacteriaceae</taxon>
        <taxon>Methylobacterium</taxon>
    </lineage>
</organism>
<dbReference type="EMBL" id="CABFPH010000039">
    <property type="protein sequence ID" value="VUD72359.1"/>
    <property type="molecule type" value="Genomic_DNA"/>
</dbReference>
<name>A0A509EG14_9HYPH</name>
<gene>
    <name evidence="3" type="ORF">MET9862_02956</name>
</gene>
<sequence>MSDPARHVPPSESGHRSASGSLRDWLAAMRTQTQMQGAAPNLEAQPEPRPVRPEPSWSPRLVEPAPPPAPEDTDLSDLMAENLMLQAKLKVEGERQEALQELLAQEIRSLRGHVQQEMDALQAFRVEREQILTERDALRAECARLTAERDAMRAEREKAEAEREGLRLDRDRLREDSDLWRARAEALAQPLFQARR</sequence>
<dbReference type="OrthoDB" id="7998354at2"/>